<sequence>MLFLNRTLTENSDEMEHDKIEACGMPPQSEAPVTVDQFLCFALYSASLAMTKLYQSRLKPLGLTYPQYLVLLALWEKDNVTVSEIGARVQLDSGTLSQLLKRLEESGLISRRRDVGRDERKVLISLTEQGEALKIRAAGVPADMISVMDTPIEELSDLTVRVAALRQKLINAIP</sequence>
<keyword evidence="3" id="KW-0805">Transcription regulation</keyword>
<dbReference type="GO" id="GO:0005737">
    <property type="term" value="C:cytoplasm"/>
    <property type="evidence" value="ECO:0007669"/>
    <property type="project" value="UniProtKB-SubCell"/>
</dbReference>
<evidence type="ECO:0000313" key="8">
    <source>
        <dbReference type="Proteomes" id="UP000029462"/>
    </source>
</evidence>
<dbReference type="GO" id="GO:0003700">
    <property type="term" value="F:DNA-binding transcription factor activity"/>
    <property type="evidence" value="ECO:0007669"/>
    <property type="project" value="InterPro"/>
</dbReference>
<proteinExistence type="predicted"/>
<feature type="domain" description="HTH marR-type" evidence="6">
    <location>
        <begin position="36"/>
        <end position="174"/>
    </location>
</feature>
<dbReference type="Pfam" id="PF22381">
    <property type="entry name" value="Staph_reg_Sar_Rot"/>
    <property type="match status" value="1"/>
</dbReference>
<reference evidence="7 8" key="1">
    <citation type="submission" date="2014-09" db="EMBL/GenBank/DDBJ databases">
        <title>Whole genome shotgun sequence of Escherichia vulneris NBRC 102420.</title>
        <authorList>
            <person name="Yoshida Y."/>
            <person name="Hosoyama A."/>
            <person name="Tsuchikane K."/>
            <person name="Ohji S."/>
            <person name="Ichikawa N."/>
            <person name="Kimura A."/>
            <person name="Yamazoe A."/>
            <person name="Ezaki T."/>
            <person name="Fujita N."/>
        </authorList>
    </citation>
    <scope>NUCLEOTIDE SEQUENCE [LARGE SCALE GENOMIC DNA]</scope>
    <source>
        <strain evidence="7 8">NBRC 102420</strain>
    </source>
</reference>
<dbReference type="CDD" id="cd00090">
    <property type="entry name" value="HTH_ARSR"/>
    <property type="match status" value="1"/>
</dbReference>
<comment type="caution">
    <text evidence="7">The sequence shown here is derived from an EMBL/GenBank/DDBJ whole genome shotgun (WGS) entry which is preliminary data.</text>
</comment>
<dbReference type="STRING" id="1115515.EV102420_14_01320"/>
<evidence type="ECO:0000259" key="6">
    <source>
        <dbReference type="PROSITE" id="PS50995"/>
    </source>
</evidence>
<gene>
    <name evidence="7" type="primary">ohrR</name>
    <name evidence="7" type="ORF">EV102420_14_01320</name>
</gene>
<dbReference type="SUPFAM" id="SSF46785">
    <property type="entry name" value="Winged helix' DNA-binding domain"/>
    <property type="match status" value="1"/>
</dbReference>
<protein>
    <submittedName>
        <fullName evidence="7">Organic hydroperoxide resistance transcriptional regulator</fullName>
    </submittedName>
</protein>
<dbReference type="PROSITE" id="PS50995">
    <property type="entry name" value="HTH_MARR_2"/>
    <property type="match status" value="1"/>
</dbReference>
<dbReference type="Gene3D" id="1.10.10.10">
    <property type="entry name" value="Winged helix-like DNA-binding domain superfamily/Winged helix DNA-binding domain"/>
    <property type="match status" value="1"/>
</dbReference>
<organism evidence="7 8">
    <name type="scientific">Pseudescherichia vulneris NBRC 102420</name>
    <dbReference type="NCBI Taxonomy" id="1115515"/>
    <lineage>
        <taxon>Bacteria</taxon>
        <taxon>Pseudomonadati</taxon>
        <taxon>Pseudomonadota</taxon>
        <taxon>Gammaproteobacteria</taxon>
        <taxon>Enterobacterales</taxon>
        <taxon>Enterobacteriaceae</taxon>
        <taxon>Pseudescherichia</taxon>
    </lineage>
</organism>
<keyword evidence="8" id="KW-1185">Reference proteome</keyword>
<dbReference type="GO" id="GO:0003677">
    <property type="term" value="F:DNA binding"/>
    <property type="evidence" value="ECO:0007669"/>
    <property type="project" value="UniProtKB-KW"/>
</dbReference>
<dbReference type="InterPro" id="IPR055166">
    <property type="entry name" value="Transc_reg_Sar_Rot_HTH"/>
</dbReference>
<keyword evidence="5" id="KW-0804">Transcription</keyword>
<accession>A0A090V4Q0</accession>
<dbReference type="Proteomes" id="UP000029462">
    <property type="component" value="Unassembled WGS sequence"/>
</dbReference>
<dbReference type="eggNOG" id="COG1846">
    <property type="taxonomic scope" value="Bacteria"/>
</dbReference>
<dbReference type="InterPro" id="IPR039422">
    <property type="entry name" value="MarR/SlyA-like"/>
</dbReference>
<evidence type="ECO:0000256" key="3">
    <source>
        <dbReference type="ARBA" id="ARBA00023015"/>
    </source>
</evidence>
<evidence type="ECO:0000256" key="4">
    <source>
        <dbReference type="ARBA" id="ARBA00023125"/>
    </source>
</evidence>
<dbReference type="InterPro" id="IPR036390">
    <property type="entry name" value="WH_DNA-bd_sf"/>
</dbReference>
<dbReference type="SMART" id="SM00347">
    <property type="entry name" value="HTH_MARR"/>
    <property type="match status" value="1"/>
</dbReference>
<comment type="subcellular location">
    <subcellularLocation>
        <location evidence="1">Cytoplasm</location>
    </subcellularLocation>
</comment>
<evidence type="ECO:0000256" key="1">
    <source>
        <dbReference type="ARBA" id="ARBA00004496"/>
    </source>
</evidence>
<evidence type="ECO:0000256" key="2">
    <source>
        <dbReference type="ARBA" id="ARBA00022490"/>
    </source>
</evidence>
<name>A0A090V4Q0_PSEVU</name>
<keyword evidence="4" id="KW-0238">DNA-binding</keyword>
<dbReference type="PANTHER" id="PTHR33164">
    <property type="entry name" value="TRANSCRIPTIONAL REGULATOR, MARR FAMILY"/>
    <property type="match status" value="1"/>
</dbReference>
<dbReference type="GO" id="GO:0006950">
    <property type="term" value="P:response to stress"/>
    <property type="evidence" value="ECO:0007669"/>
    <property type="project" value="TreeGrafter"/>
</dbReference>
<dbReference type="AlphaFoldDB" id="A0A090V4Q0"/>
<dbReference type="InterPro" id="IPR011991">
    <property type="entry name" value="ArsR-like_HTH"/>
</dbReference>
<dbReference type="InterPro" id="IPR000835">
    <property type="entry name" value="HTH_MarR-typ"/>
</dbReference>
<evidence type="ECO:0000313" key="7">
    <source>
        <dbReference type="EMBL" id="GAL59073.1"/>
    </source>
</evidence>
<dbReference type="FunFam" id="1.10.10.10:FF:000163">
    <property type="entry name" value="MarR family transcriptional regulator"/>
    <property type="match status" value="1"/>
</dbReference>
<dbReference type="PANTHER" id="PTHR33164:SF5">
    <property type="entry name" value="ORGANIC HYDROPEROXIDE RESISTANCE TRANSCRIPTIONAL REGULATOR"/>
    <property type="match status" value="1"/>
</dbReference>
<dbReference type="EMBL" id="BBMZ01000014">
    <property type="protein sequence ID" value="GAL59073.1"/>
    <property type="molecule type" value="Genomic_DNA"/>
</dbReference>
<evidence type="ECO:0000256" key="5">
    <source>
        <dbReference type="ARBA" id="ARBA00023163"/>
    </source>
</evidence>
<dbReference type="InterPro" id="IPR036388">
    <property type="entry name" value="WH-like_DNA-bd_sf"/>
</dbReference>
<keyword evidence="2" id="KW-0963">Cytoplasm</keyword>